<dbReference type="Gene3D" id="1.20.140.90">
    <property type="entry name" value="Malonyl-CoA decarboxylase, oligemerization domain"/>
    <property type="match status" value="1"/>
</dbReference>
<dbReference type="InterPro" id="IPR007956">
    <property type="entry name" value="Malonyl_CoA_deC_C"/>
</dbReference>
<dbReference type="RefSeq" id="WP_303541611.1">
    <property type="nucleotide sequence ID" value="NZ_JAUOTP010000003.1"/>
</dbReference>
<protein>
    <submittedName>
        <fullName evidence="4">Malonyl-CoA decarboxylase</fullName>
    </submittedName>
</protein>
<evidence type="ECO:0000313" key="5">
    <source>
        <dbReference type="Proteomes" id="UP001169764"/>
    </source>
</evidence>
<organism evidence="4 5">
    <name type="scientific">Sphingomonas natans</name>
    <dbReference type="NCBI Taxonomy" id="3063330"/>
    <lineage>
        <taxon>Bacteria</taxon>
        <taxon>Pseudomonadati</taxon>
        <taxon>Pseudomonadota</taxon>
        <taxon>Alphaproteobacteria</taxon>
        <taxon>Sphingomonadales</taxon>
        <taxon>Sphingomonadaceae</taxon>
        <taxon>Sphingomonas</taxon>
    </lineage>
</organism>
<sequence>MHDVSLEPPPKSPPAADTEPARRAAFSPRSAIANLLDGLSQAGRDLLRGHASFTARGRKRGSVAGTAELLEELAKALLSVRGEASGVAIATDLLSHYEKAEPPVRRAFFETLSTRFSPDEAKLATCWDRYRSEGASALPALAQAAEAPRQELFRRLNLAPGGTGALVRMRADLLAEIGGKSRSLEAVDADLVHLLQSWFNRGFLSMRSIDWSSPASLLERIIRYEAVHDISNWEELRRRLDPDDRRCFAFYHPAMPDEPLIFVEVGLTAAIPDSIQAMLDPDRTILAASEASTATFYSISNCQPGLKGISFGHFLIKQVATDLKRELPDLTTFVTLSPIPGLMRWLRGVTSDPAEAAMVERLASSSEVDEAQETSARAFLLRQAVTYFTQARTAAGKPVDPVARFHLGNGARLERLNWRADISANGLRQSGGLMVNYLYDLPQIEDYHEAYANRAEVATGEPFRKMAKSLAADVRSRK</sequence>
<dbReference type="PANTHER" id="PTHR28641:SF1">
    <property type="entry name" value="MALONYL-COA DECARBOXYLASE, MITOCHONDRIAL"/>
    <property type="match status" value="1"/>
</dbReference>
<dbReference type="InterPro" id="IPR042303">
    <property type="entry name" value="Malonyl_CoA_deC_C_sf"/>
</dbReference>
<dbReference type="InterPro" id="IPR038351">
    <property type="entry name" value="MCD_N_sf"/>
</dbReference>
<dbReference type="Proteomes" id="UP001169764">
    <property type="component" value="Unassembled WGS sequence"/>
</dbReference>
<comment type="caution">
    <text evidence="4">The sequence shown here is derived from an EMBL/GenBank/DDBJ whole genome shotgun (WGS) entry which is preliminary data.</text>
</comment>
<accession>A0ABT8Y9S5</accession>
<dbReference type="InterPro" id="IPR038917">
    <property type="entry name" value="Malonyl_CoA_deC"/>
</dbReference>
<feature type="region of interest" description="Disordered" evidence="1">
    <location>
        <begin position="1"/>
        <end position="23"/>
    </location>
</feature>
<evidence type="ECO:0000313" key="4">
    <source>
        <dbReference type="EMBL" id="MDO6414449.1"/>
    </source>
</evidence>
<gene>
    <name evidence="4" type="ORF">Q4F19_08665</name>
</gene>
<evidence type="ECO:0000259" key="2">
    <source>
        <dbReference type="Pfam" id="PF05292"/>
    </source>
</evidence>
<keyword evidence="5" id="KW-1185">Reference proteome</keyword>
<feature type="domain" description="Malonyl-CoA decarboxylase N-terminal" evidence="3">
    <location>
        <begin position="116"/>
        <end position="199"/>
    </location>
</feature>
<feature type="domain" description="Malonyl-CoA decarboxylase C-terminal" evidence="2">
    <location>
        <begin position="202"/>
        <end position="440"/>
    </location>
</feature>
<dbReference type="PANTHER" id="PTHR28641">
    <property type="match status" value="1"/>
</dbReference>
<reference evidence="4" key="1">
    <citation type="submission" date="2023-07" db="EMBL/GenBank/DDBJ databases">
        <authorList>
            <person name="Kim M."/>
        </authorList>
    </citation>
    <scope>NUCLEOTIDE SEQUENCE</scope>
    <source>
        <strain evidence="4">BIUV-7</strain>
    </source>
</reference>
<dbReference type="InterPro" id="IPR035372">
    <property type="entry name" value="MCD_N"/>
</dbReference>
<name>A0ABT8Y9S5_9SPHN</name>
<evidence type="ECO:0000259" key="3">
    <source>
        <dbReference type="Pfam" id="PF17408"/>
    </source>
</evidence>
<dbReference type="Gene3D" id="3.40.630.150">
    <property type="entry name" value="Malonyl-CoA decarboxylase, catalytic domain"/>
    <property type="match status" value="1"/>
</dbReference>
<evidence type="ECO:0000256" key="1">
    <source>
        <dbReference type="SAM" id="MobiDB-lite"/>
    </source>
</evidence>
<dbReference type="Pfam" id="PF05292">
    <property type="entry name" value="MCD"/>
    <property type="match status" value="1"/>
</dbReference>
<dbReference type="Pfam" id="PF17408">
    <property type="entry name" value="MCD_N"/>
    <property type="match status" value="1"/>
</dbReference>
<dbReference type="EMBL" id="JAUOTP010000003">
    <property type="protein sequence ID" value="MDO6414449.1"/>
    <property type="molecule type" value="Genomic_DNA"/>
</dbReference>
<proteinExistence type="predicted"/>